<sequence>MAVQVHWFGHQGAASLQPGPMGRRRSESRSYSYYSDSRSPSRDRRRRRRRSRRRHRGKRLSTVDRFIRENELNESAAARLRGATKEVRDACIDQGWNVIENARNASAVVISRIKKIEDGMRKKAERSRSRRSRSRRSRRSRSRRSPKRSGAGGDRDKKEKGEKGDEAKDGDASNTKGGRKKSGSRSRSRS</sequence>
<feature type="compositionally biased region" description="Basic residues" evidence="1">
    <location>
        <begin position="43"/>
        <end position="59"/>
    </location>
</feature>
<feature type="compositionally biased region" description="Basic and acidic residues" evidence="1">
    <location>
        <begin position="153"/>
        <end position="171"/>
    </location>
</feature>
<proteinExistence type="predicted"/>
<feature type="compositionally biased region" description="Basic residues" evidence="1">
    <location>
        <begin position="177"/>
        <end position="190"/>
    </location>
</feature>
<protein>
    <submittedName>
        <fullName evidence="2">Uncharacterized protein</fullName>
    </submittedName>
</protein>
<organism evidence="2 3">
    <name type="scientific">Durusdinium trenchii</name>
    <dbReference type="NCBI Taxonomy" id="1381693"/>
    <lineage>
        <taxon>Eukaryota</taxon>
        <taxon>Sar</taxon>
        <taxon>Alveolata</taxon>
        <taxon>Dinophyceae</taxon>
        <taxon>Suessiales</taxon>
        <taxon>Symbiodiniaceae</taxon>
        <taxon>Durusdinium</taxon>
    </lineage>
</organism>
<name>A0ABP0NB25_9DINO</name>
<feature type="compositionally biased region" description="Low complexity" evidence="1">
    <location>
        <begin position="29"/>
        <end position="38"/>
    </location>
</feature>
<feature type="region of interest" description="Disordered" evidence="1">
    <location>
        <begin position="12"/>
        <end position="59"/>
    </location>
</feature>
<accession>A0ABP0NB25</accession>
<comment type="caution">
    <text evidence="2">The sequence shown here is derived from an EMBL/GenBank/DDBJ whole genome shotgun (WGS) entry which is preliminary data.</text>
</comment>
<reference evidence="2 3" key="1">
    <citation type="submission" date="2024-02" db="EMBL/GenBank/DDBJ databases">
        <authorList>
            <person name="Chen Y."/>
            <person name="Shah S."/>
            <person name="Dougan E. K."/>
            <person name="Thang M."/>
            <person name="Chan C."/>
        </authorList>
    </citation>
    <scope>NUCLEOTIDE SEQUENCE [LARGE SCALE GENOMIC DNA]</scope>
</reference>
<feature type="region of interest" description="Disordered" evidence="1">
    <location>
        <begin position="118"/>
        <end position="190"/>
    </location>
</feature>
<gene>
    <name evidence="2" type="ORF">CCMP2556_LOCUS29821</name>
</gene>
<evidence type="ECO:0000313" key="2">
    <source>
        <dbReference type="EMBL" id="CAK9060633.1"/>
    </source>
</evidence>
<keyword evidence="3" id="KW-1185">Reference proteome</keyword>
<dbReference type="Proteomes" id="UP001642484">
    <property type="component" value="Unassembled WGS sequence"/>
</dbReference>
<evidence type="ECO:0000256" key="1">
    <source>
        <dbReference type="SAM" id="MobiDB-lite"/>
    </source>
</evidence>
<dbReference type="EMBL" id="CAXAMN010021540">
    <property type="protein sequence ID" value="CAK9060633.1"/>
    <property type="molecule type" value="Genomic_DNA"/>
</dbReference>
<evidence type="ECO:0000313" key="3">
    <source>
        <dbReference type="Proteomes" id="UP001642484"/>
    </source>
</evidence>
<feature type="compositionally biased region" description="Basic residues" evidence="1">
    <location>
        <begin position="123"/>
        <end position="147"/>
    </location>
</feature>